<dbReference type="InterPro" id="IPR036388">
    <property type="entry name" value="WH-like_DNA-bd_sf"/>
</dbReference>
<evidence type="ECO:0000256" key="2">
    <source>
        <dbReference type="ARBA" id="ARBA00023015"/>
    </source>
</evidence>
<keyword evidence="8" id="KW-1185">Reference proteome</keyword>
<dbReference type="STRING" id="927083.DB32_002136"/>
<evidence type="ECO:0000259" key="6">
    <source>
        <dbReference type="Pfam" id="PF01628"/>
    </source>
</evidence>
<dbReference type="SUPFAM" id="SSF55781">
    <property type="entry name" value="GAF domain-like"/>
    <property type="match status" value="1"/>
</dbReference>
<dbReference type="InterPro" id="IPR002571">
    <property type="entry name" value="HrcA"/>
</dbReference>
<protein>
    <recommendedName>
        <fullName evidence="5">Heat-inducible transcription repressor HrcA</fullName>
    </recommendedName>
</protein>
<evidence type="ECO:0000256" key="1">
    <source>
        <dbReference type="ARBA" id="ARBA00022491"/>
    </source>
</evidence>
<evidence type="ECO:0000256" key="3">
    <source>
        <dbReference type="ARBA" id="ARBA00023016"/>
    </source>
</evidence>
<keyword evidence="3 5" id="KW-0346">Stress response</keyword>
<dbReference type="InterPro" id="IPR029016">
    <property type="entry name" value="GAF-like_dom_sf"/>
</dbReference>
<dbReference type="Pfam" id="PF01628">
    <property type="entry name" value="HrcA"/>
    <property type="match status" value="1"/>
</dbReference>
<gene>
    <name evidence="5" type="primary">hrcA</name>
    <name evidence="7" type="ORF">DB32_002136</name>
</gene>
<accession>A0A0F6W1C7</accession>
<dbReference type="GO" id="GO:0003677">
    <property type="term" value="F:DNA binding"/>
    <property type="evidence" value="ECO:0007669"/>
    <property type="project" value="InterPro"/>
</dbReference>
<sequence length="366" mass="40030">MVPLRRPELSYRARRILYAVVSEYIATGEPVGSRRLSKRYGINLSPATIRNELADLEEAGCLAQPHHSAGRVPTEVGFRVFIDALSQMREVAAEDRAAILARMRQLRPGVDDVLREAGRLLASLTGAAALVSRPRTEVEQVTQIRFMPLSEKQVLAVIVTRSGTIQNRIVEVPELPDSGDMERIHNLLSSLLTERTLREVREELARAMADERGAYDRLGRRAKQMLDAATAGPAREEDVIIEGQGVLFDRPEFADAEKIRGFLRAFEEKEKLLDLLDRTLAAGGVQVLLGSEANIVDVPDVGVISANYRAGGVRAGSLGIIGPTRMDYAKLMPLVSFAAQITTDVLNGDSLRDDDDEPPLGEASGA</sequence>
<reference evidence="7 8" key="1">
    <citation type="submission" date="2015-03" db="EMBL/GenBank/DDBJ databases">
        <title>Genome assembly of Sandaracinus amylolyticus DSM 53668.</title>
        <authorList>
            <person name="Sharma G."/>
            <person name="Subramanian S."/>
        </authorList>
    </citation>
    <scope>NUCLEOTIDE SEQUENCE [LARGE SCALE GENOMIC DNA]</scope>
    <source>
        <strain evidence="7 8">DSM 53668</strain>
    </source>
</reference>
<dbReference type="Gene3D" id="1.10.10.10">
    <property type="entry name" value="Winged helix-like DNA-binding domain superfamily/Winged helix DNA-binding domain"/>
    <property type="match status" value="1"/>
</dbReference>
<evidence type="ECO:0000256" key="5">
    <source>
        <dbReference type="HAMAP-Rule" id="MF_00081"/>
    </source>
</evidence>
<dbReference type="PIRSF" id="PIRSF005485">
    <property type="entry name" value="HrcA"/>
    <property type="match status" value="1"/>
</dbReference>
<dbReference type="InterPro" id="IPR021153">
    <property type="entry name" value="HrcA_C"/>
</dbReference>
<keyword evidence="2 5" id="KW-0805">Transcription regulation</keyword>
<dbReference type="Proteomes" id="UP000034883">
    <property type="component" value="Chromosome"/>
</dbReference>
<evidence type="ECO:0000313" key="8">
    <source>
        <dbReference type="Proteomes" id="UP000034883"/>
    </source>
</evidence>
<name>A0A0F6W1C7_9BACT</name>
<dbReference type="SUPFAM" id="SSF46785">
    <property type="entry name" value="Winged helix' DNA-binding domain"/>
    <property type="match status" value="1"/>
</dbReference>
<keyword evidence="1 5" id="KW-0678">Repressor</keyword>
<dbReference type="HAMAP" id="MF_00081">
    <property type="entry name" value="HrcA"/>
    <property type="match status" value="1"/>
</dbReference>
<evidence type="ECO:0000256" key="4">
    <source>
        <dbReference type="ARBA" id="ARBA00023163"/>
    </source>
</evidence>
<evidence type="ECO:0000313" key="7">
    <source>
        <dbReference type="EMBL" id="AKF04987.1"/>
    </source>
</evidence>
<dbReference type="Gene3D" id="3.30.390.60">
    <property type="entry name" value="Heat-inducible transcription repressor hrca homolog, domain 3"/>
    <property type="match status" value="1"/>
</dbReference>
<dbReference type="KEGG" id="samy:DB32_002136"/>
<dbReference type="InterPro" id="IPR036390">
    <property type="entry name" value="WH_DNA-bd_sf"/>
</dbReference>
<comment type="function">
    <text evidence="5">Negative regulator of class I heat shock genes (grpE-dnaK-dnaJ and groELS operons). Prevents heat-shock induction of these operons.</text>
</comment>
<dbReference type="EMBL" id="CP011125">
    <property type="protein sequence ID" value="AKF04987.1"/>
    <property type="molecule type" value="Genomic_DNA"/>
</dbReference>
<comment type="similarity">
    <text evidence="5">Belongs to the HrcA family.</text>
</comment>
<dbReference type="PANTHER" id="PTHR34824:SF1">
    <property type="entry name" value="HEAT-INDUCIBLE TRANSCRIPTION REPRESSOR HRCA"/>
    <property type="match status" value="1"/>
</dbReference>
<dbReference type="GO" id="GO:0045892">
    <property type="term" value="P:negative regulation of DNA-templated transcription"/>
    <property type="evidence" value="ECO:0007669"/>
    <property type="project" value="UniProtKB-UniRule"/>
</dbReference>
<dbReference type="InterPro" id="IPR023120">
    <property type="entry name" value="WHTH_transcript_rep_HrcA_IDD"/>
</dbReference>
<proteinExistence type="inferred from homology"/>
<dbReference type="Gene3D" id="3.30.450.40">
    <property type="match status" value="1"/>
</dbReference>
<organism evidence="7 8">
    <name type="scientific">Sandaracinus amylolyticus</name>
    <dbReference type="NCBI Taxonomy" id="927083"/>
    <lineage>
        <taxon>Bacteria</taxon>
        <taxon>Pseudomonadati</taxon>
        <taxon>Myxococcota</taxon>
        <taxon>Polyangia</taxon>
        <taxon>Polyangiales</taxon>
        <taxon>Sandaracinaceae</taxon>
        <taxon>Sandaracinus</taxon>
    </lineage>
</organism>
<dbReference type="NCBIfam" id="TIGR00331">
    <property type="entry name" value="hrcA"/>
    <property type="match status" value="1"/>
</dbReference>
<feature type="domain" description="Heat-inducible transcription repressor HrcA C-terminal" evidence="6">
    <location>
        <begin position="111"/>
        <end position="332"/>
    </location>
</feature>
<dbReference type="PANTHER" id="PTHR34824">
    <property type="entry name" value="HEAT-INDUCIBLE TRANSCRIPTION REPRESSOR HRCA"/>
    <property type="match status" value="1"/>
</dbReference>
<keyword evidence="4 5" id="KW-0804">Transcription</keyword>
<dbReference type="AlphaFoldDB" id="A0A0F6W1C7"/>